<organism evidence="3 4">
    <name type="scientific">Gracilibacillus salitolerans</name>
    <dbReference type="NCBI Taxonomy" id="2663022"/>
    <lineage>
        <taxon>Bacteria</taxon>
        <taxon>Bacillati</taxon>
        <taxon>Bacillota</taxon>
        <taxon>Bacilli</taxon>
        <taxon>Bacillales</taxon>
        <taxon>Bacillaceae</taxon>
        <taxon>Gracilibacillus</taxon>
    </lineage>
</organism>
<sequence>MGTTVAYGGEMSKVHYLLYTINLVVGCFGISIILPFIILFGIDRLSVSEDLSILFLFTIPAFIGFILFPVSWYLFSHKHQLQDVGIVKRIDKATVTICALSFGIIVYTCFHIQYVPWIMLVHFAVIGLGEELVFRGILLHRLQKVMDNWLAVLISAAVFAFVFHSGQPFLDNVSYRLILGVVFGLIFLHTKNIWGVACIHFAYNFFITYQL</sequence>
<evidence type="ECO:0000259" key="2">
    <source>
        <dbReference type="Pfam" id="PF02517"/>
    </source>
</evidence>
<dbReference type="RefSeq" id="WP_153790341.1">
    <property type="nucleotide sequence ID" value="NZ_CP045915.1"/>
</dbReference>
<keyword evidence="3" id="KW-0378">Hydrolase</keyword>
<dbReference type="EMBL" id="CP045915">
    <property type="protein sequence ID" value="QGH33272.1"/>
    <property type="molecule type" value="Genomic_DNA"/>
</dbReference>
<dbReference type="GO" id="GO:0008237">
    <property type="term" value="F:metallopeptidase activity"/>
    <property type="evidence" value="ECO:0007669"/>
    <property type="project" value="UniProtKB-KW"/>
</dbReference>
<keyword evidence="3" id="KW-0645">Protease</keyword>
<evidence type="ECO:0000313" key="3">
    <source>
        <dbReference type="EMBL" id="QGH33272.1"/>
    </source>
</evidence>
<dbReference type="Proteomes" id="UP000339690">
    <property type="component" value="Chromosome"/>
</dbReference>
<dbReference type="AlphaFoldDB" id="A0A5Q2TGR9"/>
<keyword evidence="3" id="KW-0482">Metalloprotease</keyword>
<keyword evidence="1" id="KW-0812">Transmembrane</keyword>
<dbReference type="GO" id="GO:0080120">
    <property type="term" value="P:CAAX-box protein maturation"/>
    <property type="evidence" value="ECO:0007669"/>
    <property type="project" value="UniProtKB-ARBA"/>
</dbReference>
<feature type="domain" description="CAAX prenyl protease 2/Lysostaphin resistance protein A-like" evidence="2">
    <location>
        <begin position="115"/>
        <end position="206"/>
    </location>
</feature>
<evidence type="ECO:0000313" key="4">
    <source>
        <dbReference type="Proteomes" id="UP000339690"/>
    </source>
</evidence>
<feature type="transmembrane region" description="Helical" evidence="1">
    <location>
        <begin position="150"/>
        <end position="167"/>
    </location>
</feature>
<gene>
    <name evidence="3" type="ORF">GI584_04105</name>
</gene>
<feature type="transmembrane region" description="Helical" evidence="1">
    <location>
        <begin position="54"/>
        <end position="75"/>
    </location>
</feature>
<feature type="transmembrane region" description="Helical" evidence="1">
    <location>
        <begin position="16"/>
        <end position="42"/>
    </location>
</feature>
<dbReference type="PANTHER" id="PTHR39430:SF1">
    <property type="entry name" value="PROTEASE"/>
    <property type="match status" value="1"/>
</dbReference>
<dbReference type="GO" id="GO:0004175">
    <property type="term" value="F:endopeptidase activity"/>
    <property type="evidence" value="ECO:0007669"/>
    <property type="project" value="UniProtKB-ARBA"/>
</dbReference>
<protein>
    <submittedName>
        <fullName evidence="3">CPBP family intramembrane metalloprotease</fullName>
    </submittedName>
</protein>
<keyword evidence="1" id="KW-0472">Membrane</keyword>
<dbReference type="GO" id="GO:0006508">
    <property type="term" value="P:proteolysis"/>
    <property type="evidence" value="ECO:0007669"/>
    <property type="project" value="UniProtKB-KW"/>
</dbReference>
<proteinExistence type="predicted"/>
<dbReference type="InterPro" id="IPR003675">
    <property type="entry name" value="Rce1/LyrA-like_dom"/>
</dbReference>
<name>A0A5Q2TGR9_9BACI</name>
<accession>A0A5Q2TGR9</accession>
<dbReference type="KEGG" id="grc:GI584_04105"/>
<dbReference type="Pfam" id="PF02517">
    <property type="entry name" value="Rce1-like"/>
    <property type="match status" value="1"/>
</dbReference>
<feature type="transmembrane region" description="Helical" evidence="1">
    <location>
        <begin position="120"/>
        <end position="138"/>
    </location>
</feature>
<keyword evidence="4" id="KW-1185">Reference proteome</keyword>
<feature type="transmembrane region" description="Helical" evidence="1">
    <location>
        <begin position="95"/>
        <end position="114"/>
    </location>
</feature>
<keyword evidence="1" id="KW-1133">Transmembrane helix</keyword>
<dbReference type="PANTHER" id="PTHR39430">
    <property type="entry name" value="MEMBRANE-ASSOCIATED PROTEASE-RELATED"/>
    <property type="match status" value="1"/>
</dbReference>
<evidence type="ECO:0000256" key="1">
    <source>
        <dbReference type="SAM" id="Phobius"/>
    </source>
</evidence>
<reference evidence="3 4" key="1">
    <citation type="submission" date="2019-11" db="EMBL/GenBank/DDBJ databases">
        <title>Gracilibacillus salitolerans sp. nov., a moderate halophile isolated from a saline soil in northwest China.</title>
        <authorList>
            <person name="Gan L."/>
        </authorList>
    </citation>
    <scope>NUCLEOTIDE SEQUENCE [LARGE SCALE GENOMIC DNA]</scope>
    <source>
        <strain evidence="3 4">SCU50</strain>
    </source>
</reference>